<dbReference type="EMBL" id="FOEN01000005">
    <property type="protein sequence ID" value="SEQ10900.1"/>
    <property type="molecule type" value="Genomic_DNA"/>
</dbReference>
<keyword evidence="3" id="KW-1133">Transmembrane helix</keyword>
<evidence type="ECO:0000313" key="4">
    <source>
        <dbReference type="EMBL" id="SEQ10900.1"/>
    </source>
</evidence>
<dbReference type="RefSeq" id="WP_092571595.1">
    <property type="nucleotide sequence ID" value="NZ_CALUDV010000001.1"/>
</dbReference>
<dbReference type="OrthoDB" id="2991180at2"/>
<accession>A0A1H9DBR4</accession>
<dbReference type="InterPro" id="IPR007060">
    <property type="entry name" value="FtsL/DivIC"/>
</dbReference>
<dbReference type="GO" id="GO:0051301">
    <property type="term" value="P:cell division"/>
    <property type="evidence" value="ECO:0007669"/>
    <property type="project" value="InterPro"/>
</dbReference>
<keyword evidence="1" id="KW-0175">Coiled coil</keyword>
<evidence type="ECO:0000256" key="2">
    <source>
        <dbReference type="SAM" id="MobiDB-lite"/>
    </source>
</evidence>
<feature type="region of interest" description="Disordered" evidence="2">
    <location>
        <begin position="1"/>
        <end position="33"/>
    </location>
</feature>
<feature type="coiled-coil region" evidence="1">
    <location>
        <begin position="63"/>
        <end position="90"/>
    </location>
</feature>
<feature type="compositionally biased region" description="Basic and acidic residues" evidence="2">
    <location>
        <begin position="16"/>
        <end position="25"/>
    </location>
</feature>
<gene>
    <name evidence="4" type="ORF">SAMN04488558_10590</name>
</gene>
<dbReference type="PANTHER" id="PTHR40027">
    <property type="entry name" value="CELL DIVISION PROTEIN DIVIC"/>
    <property type="match status" value="1"/>
</dbReference>
<dbReference type="PANTHER" id="PTHR40027:SF1">
    <property type="entry name" value="CELL DIVISION PROTEIN DIVIC"/>
    <property type="match status" value="1"/>
</dbReference>
<evidence type="ECO:0000256" key="1">
    <source>
        <dbReference type="SAM" id="Coils"/>
    </source>
</evidence>
<dbReference type="STRING" id="89093.SAMN04488558_10590"/>
<dbReference type="Proteomes" id="UP000198833">
    <property type="component" value="Unassembled WGS sequence"/>
</dbReference>
<sequence length="129" mass="15316">MKQTMNTYQYPNKNRRLIDDQDRTNGSKPAKRSFSGQTMMVTGLCFVMLLIVGIPLYNSYNQMQANQEVYQQAQAENRQAVENNRLIQREYQKFNDPEYLEEIARRDYYYSKDGEIIFVLPEEESSVNY</sequence>
<evidence type="ECO:0000256" key="3">
    <source>
        <dbReference type="SAM" id="Phobius"/>
    </source>
</evidence>
<feature type="transmembrane region" description="Helical" evidence="3">
    <location>
        <begin position="38"/>
        <end position="57"/>
    </location>
</feature>
<dbReference type="Pfam" id="PF04977">
    <property type="entry name" value="DivIC"/>
    <property type="match status" value="1"/>
</dbReference>
<proteinExistence type="predicted"/>
<reference evidence="4 5" key="1">
    <citation type="submission" date="2016-10" db="EMBL/GenBank/DDBJ databases">
        <authorList>
            <person name="de Groot N.N."/>
        </authorList>
    </citation>
    <scope>NUCLEOTIDE SEQUENCE [LARGE SCALE GENOMIC DNA]</scope>
    <source>
        <strain evidence="4 5">DSM 15695</strain>
    </source>
</reference>
<protein>
    <submittedName>
        <fullName evidence="4">Septum formation initiator</fullName>
    </submittedName>
</protein>
<organism evidence="4 5">
    <name type="scientific">Ignavigranum ruoffiae</name>
    <dbReference type="NCBI Taxonomy" id="89093"/>
    <lineage>
        <taxon>Bacteria</taxon>
        <taxon>Bacillati</taxon>
        <taxon>Bacillota</taxon>
        <taxon>Bacilli</taxon>
        <taxon>Lactobacillales</taxon>
        <taxon>Aerococcaceae</taxon>
        <taxon>Ignavigranum</taxon>
    </lineage>
</organism>
<name>A0A1H9DBR4_9LACT</name>
<keyword evidence="3" id="KW-0472">Membrane</keyword>
<feature type="compositionally biased region" description="Polar residues" evidence="2">
    <location>
        <begin position="1"/>
        <end position="12"/>
    </location>
</feature>
<evidence type="ECO:0000313" key="5">
    <source>
        <dbReference type="Proteomes" id="UP000198833"/>
    </source>
</evidence>
<keyword evidence="3" id="KW-0812">Transmembrane</keyword>
<dbReference type="AlphaFoldDB" id="A0A1H9DBR4"/>
<dbReference type="InterPro" id="IPR039076">
    <property type="entry name" value="DivIC"/>
</dbReference>
<keyword evidence="5" id="KW-1185">Reference proteome</keyword>